<dbReference type="Gene3D" id="3.20.20.80">
    <property type="entry name" value="Glycosidases"/>
    <property type="match status" value="1"/>
</dbReference>
<organism evidence="10 11">
    <name type="scientific">Flagellimonas pacifica</name>
    <dbReference type="NCBI Taxonomy" id="1247520"/>
    <lineage>
        <taxon>Bacteria</taxon>
        <taxon>Pseudomonadati</taxon>
        <taxon>Bacteroidota</taxon>
        <taxon>Flavobacteriia</taxon>
        <taxon>Flavobacteriales</taxon>
        <taxon>Flavobacteriaceae</taxon>
        <taxon>Flagellimonas</taxon>
    </lineage>
</organism>
<feature type="domain" description="Glycoside hydrolase family 29 N-terminal" evidence="8">
    <location>
        <begin position="29"/>
        <end position="371"/>
    </location>
</feature>
<dbReference type="GO" id="GO:0006004">
    <property type="term" value="P:fucose metabolic process"/>
    <property type="evidence" value="ECO:0007669"/>
    <property type="project" value="InterPro"/>
</dbReference>
<dbReference type="Pfam" id="PF01120">
    <property type="entry name" value="Alpha_L_fucos"/>
    <property type="match status" value="1"/>
</dbReference>
<evidence type="ECO:0000256" key="5">
    <source>
        <dbReference type="ARBA" id="ARBA00022801"/>
    </source>
</evidence>
<proteinExistence type="inferred from homology"/>
<feature type="site" description="May be important for catalysis" evidence="7">
    <location>
        <position position="301"/>
    </location>
</feature>
<dbReference type="InterPro" id="IPR016286">
    <property type="entry name" value="FUC_metazoa-typ"/>
</dbReference>
<gene>
    <name evidence="10" type="ORF">SAMN06265377_2260</name>
</gene>
<evidence type="ECO:0000313" key="10">
    <source>
        <dbReference type="EMBL" id="SNZ00436.1"/>
    </source>
</evidence>
<evidence type="ECO:0000259" key="9">
    <source>
        <dbReference type="Pfam" id="PF16757"/>
    </source>
</evidence>
<dbReference type="InterPro" id="IPR031919">
    <property type="entry name" value="Fucosidase_C"/>
</dbReference>
<dbReference type="AlphaFoldDB" id="A0A285MX93"/>
<name>A0A285MX93_9FLAO</name>
<evidence type="ECO:0000256" key="2">
    <source>
        <dbReference type="ARBA" id="ARBA00007951"/>
    </source>
</evidence>
<evidence type="ECO:0000256" key="1">
    <source>
        <dbReference type="ARBA" id="ARBA00004071"/>
    </source>
</evidence>
<feature type="domain" description="Alpha-L-fucosidase C-terminal" evidence="9">
    <location>
        <begin position="418"/>
        <end position="494"/>
    </location>
</feature>
<dbReference type="Gene3D" id="2.60.40.1180">
    <property type="entry name" value="Golgi alpha-mannosidase II"/>
    <property type="match status" value="1"/>
</dbReference>
<keyword evidence="6" id="KW-0326">Glycosidase</keyword>
<dbReference type="PANTHER" id="PTHR10030">
    <property type="entry name" value="ALPHA-L-FUCOSIDASE"/>
    <property type="match status" value="1"/>
</dbReference>
<comment type="similarity">
    <text evidence="2">Belongs to the glycosyl hydrolase 29 family.</text>
</comment>
<dbReference type="EMBL" id="OBEH01000003">
    <property type="protein sequence ID" value="SNZ00436.1"/>
    <property type="molecule type" value="Genomic_DNA"/>
</dbReference>
<dbReference type="RefSeq" id="WP_243396954.1">
    <property type="nucleotide sequence ID" value="NZ_OBEH01000003.1"/>
</dbReference>
<dbReference type="EC" id="3.2.1.51" evidence="3"/>
<dbReference type="InterPro" id="IPR013780">
    <property type="entry name" value="Glyco_hydro_b"/>
</dbReference>
<dbReference type="InterPro" id="IPR017853">
    <property type="entry name" value="GH"/>
</dbReference>
<dbReference type="SMART" id="SM00812">
    <property type="entry name" value="Alpha_L_fucos"/>
    <property type="match status" value="1"/>
</dbReference>
<dbReference type="InterPro" id="IPR057739">
    <property type="entry name" value="Glyco_hydro_29_N"/>
</dbReference>
<dbReference type="GO" id="GO:0016139">
    <property type="term" value="P:glycoside catabolic process"/>
    <property type="evidence" value="ECO:0007669"/>
    <property type="project" value="TreeGrafter"/>
</dbReference>
<dbReference type="GO" id="GO:0004560">
    <property type="term" value="F:alpha-L-fucosidase activity"/>
    <property type="evidence" value="ECO:0007669"/>
    <property type="project" value="InterPro"/>
</dbReference>
<dbReference type="Pfam" id="PF16757">
    <property type="entry name" value="Fucosidase_C"/>
    <property type="match status" value="1"/>
</dbReference>
<evidence type="ECO:0000256" key="4">
    <source>
        <dbReference type="ARBA" id="ARBA00022729"/>
    </source>
</evidence>
<comment type="function">
    <text evidence="1">Alpha-L-fucosidase is responsible for hydrolyzing the alpha-1,6-linked fucose joined to the reducing-end N-acetylglucosamine of the carbohydrate moieties of glycoproteins.</text>
</comment>
<keyword evidence="4" id="KW-0732">Signal</keyword>
<dbReference type="InterPro" id="IPR000933">
    <property type="entry name" value="Glyco_hydro_29"/>
</dbReference>
<dbReference type="GO" id="GO:0005764">
    <property type="term" value="C:lysosome"/>
    <property type="evidence" value="ECO:0007669"/>
    <property type="project" value="TreeGrafter"/>
</dbReference>
<dbReference type="PIRSF" id="PIRSF001092">
    <property type="entry name" value="Alpha-L-fucosidase"/>
    <property type="match status" value="1"/>
</dbReference>
<reference evidence="11" key="1">
    <citation type="submission" date="2017-09" db="EMBL/GenBank/DDBJ databases">
        <authorList>
            <person name="Varghese N."/>
            <person name="Submissions S."/>
        </authorList>
    </citation>
    <scope>NUCLEOTIDE SEQUENCE [LARGE SCALE GENOMIC DNA]</scope>
    <source>
        <strain evidence="11">DSM 25885</strain>
    </source>
</reference>
<evidence type="ECO:0000313" key="11">
    <source>
        <dbReference type="Proteomes" id="UP000219048"/>
    </source>
</evidence>
<sequence length="498" mass="58108">MSTRKINSVMKEIGLAIMGTLMFSYWGMNAQQYEANWESLDQRPVAGWFEDAKFGIFIHWGPYSVPAWSPKGTYSEWYQYWLQSKALFGNGNFKGDEVYQFHKKTYGDHFDYYEFADEFTADLYDPEEWAQLFEDSGAKYIVLTSKHHDGFTLWPNEEANDRGFAWNSMETGAKRDLAGELSNAVKKTDVKMGFYYSLYEWYHPWWQNDKERFVKEHFHPQFKDLVEKYQPDLLWGDGEWDMEYEKWKTPELMAWLFNESSVKDKVVINDRWGKGIRQKHGGYFTTEYEAGKTFSKPWEECRGMGFSFGYNQNEDASDYNSTRTLLLMLIDIVSNGGNLLLDIGPDARGSIPPIMQQRLLEMGDWLKVNGEAIYGTRKWKTPIQWSAGDRKLDKSTHYLGGDYILKQTVDPAPGKAVKEVFFTNKGNNLYAITPKYPEDQLIIKGIKPSKKTKVELLGYKEQLSYEYQNGNLVIQVPNLTYDELPCQHAWSFKISEMK</sequence>
<keyword evidence="5" id="KW-0378">Hydrolase</keyword>
<keyword evidence="11" id="KW-1185">Reference proteome</keyword>
<evidence type="ECO:0000256" key="6">
    <source>
        <dbReference type="ARBA" id="ARBA00023295"/>
    </source>
</evidence>
<protein>
    <recommendedName>
        <fullName evidence="3">alpha-L-fucosidase</fullName>
        <ecNumber evidence="3">3.2.1.51</ecNumber>
    </recommendedName>
</protein>
<dbReference type="PRINTS" id="PR00741">
    <property type="entry name" value="GLHYDRLASE29"/>
</dbReference>
<dbReference type="Proteomes" id="UP000219048">
    <property type="component" value="Unassembled WGS sequence"/>
</dbReference>
<accession>A0A285MX93</accession>
<evidence type="ECO:0000256" key="7">
    <source>
        <dbReference type="PIRSR" id="PIRSR001092-1"/>
    </source>
</evidence>
<evidence type="ECO:0000259" key="8">
    <source>
        <dbReference type="Pfam" id="PF01120"/>
    </source>
</evidence>
<dbReference type="SUPFAM" id="SSF51445">
    <property type="entry name" value="(Trans)glycosidases"/>
    <property type="match status" value="1"/>
</dbReference>
<evidence type="ECO:0000256" key="3">
    <source>
        <dbReference type="ARBA" id="ARBA00012662"/>
    </source>
</evidence>
<dbReference type="PANTHER" id="PTHR10030:SF37">
    <property type="entry name" value="ALPHA-L-FUCOSIDASE-RELATED"/>
    <property type="match status" value="1"/>
</dbReference>